<reference evidence="2" key="3">
    <citation type="submission" date="2015-04" db="UniProtKB">
        <authorList>
            <consortium name="EnsemblPlants"/>
        </authorList>
    </citation>
    <scope>IDENTIFICATION</scope>
</reference>
<feature type="compositionally biased region" description="Low complexity" evidence="1">
    <location>
        <begin position="138"/>
        <end position="153"/>
    </location>
</feature>
<keyword evidence="3" id="KW-1185">Reference proteome</keyword>
<sequence length="223" mass="24363">MEGAARVAGDHPDGILVIVAEPENSRPAFWCPDRNPAEVIAHYLQSMLGGAAVPDPGATAASAAPEDPRRREQLIPEAFREIPQVYGWPEPLRRDSSPLSLLLAGLGFIDDLGSSAPPDARRRPALIRMLLEDGVFIPSDPSDQPSSSSSSCSTRRRRRPSRWDQVGGCLGCRRLQIFRVLTTLDHIAVAYYNAEDAYLNAQDSYHVQTDGVGFELHAHPDSV</sequence>
<dbReference type="EnsemblPlants" id="LPERR05G22070.1">
    <property type="protein sequence ID" value="LPERR05G22070.1"/>
    <property type="gene ID" value="LPERR05G22070"/>
</dbReference>
<evidence type="ECO:0000313" key="3">
    <source>
        <dbReference type="Proteomes" id="UP000032180"/>
    </source>
</evidence>
<reference evidence="3" key="2">
    <citation type="submission" date="2013-12" db="EMBL/GenBank/DDBJ databases">
        <authorList>
            <person name="Yu Y."/>
            <person name="Lee S."/>
            <person name="de Baynast K."/>
            <person name="Wissotski M."/>
            <person name="Liu L."/>
            <person name="Talag J."/>
            <person name="Goicoechea J."/>
            <person name="Angelova A."/>
            <person name="Jetty R."/>
            <person name="Kudrna D."/>
            <person name="Golser W."/>
            <person name="Rivera L."/>
            <person name="Zhang J."/>
            <person name="Wing R."/>
        </authorList>
    </citation>
    <scope>NUCLEOTIDE SEQUENCE</scope>
</reference>
<name>A0A0D9WJY9_9ORYZ</name>
<evidence type="ECO:0000256" key="1">
    <source>
        <dbReference type="SAM" id="MobiDB-lite"/>
    </source>
</evidence>
<proteinExistence type="predicted"/>
<reference evidence="2 3" key="1">
    <citation type="submission" date="2012-08" db="EMBL/GenBank/DDBJ databases">
        <title>Oryza genome evolution.</title>
        <authorList>
            <person name="Wing R.A."/>
        </authorList>
    </citation>
    <scope>NUCLEOTIDE SEQUENCE</scope>
</reference>
<protein>
    <submittedName>
        <fullName evidence="2">Uncharacterized protein</fullName>
    </submittedName>
</protein>
<accession>A0A0D9WJY9</accession>
<organism evidence="2 3">
    <name type="scientific">Leersia perrieri</name>
    <dbReference type="NCBI Taxonomy" id="77586"/>
    <lineage>
        <taxon>Eukaryota</taxon>
        <taxon>Viridiplantae</taxon>
        <taxon>Streptophyta</taxon>
        <taxon>Embryophyta</taxon>
        <taxon>Tracheophyta</taxon>
        <taxon>Spermatophyta</taxon>
        <taxon>Magnoliopsida</taxon>
        <taxon>Liliopsida</taxon>
        <taxon>Poales</taxon>
        <taxon>Poaceae</taxon>
        <taxon>BOP clade</taxon>
        <taxon>Oryzoideae</taxon>
        <taxon>Oryzeae</taxon>
        <taxon>Oryzinae</taxon>
        <taxon>Leersia</taxon>
    </lineage>
</organism>
<dbReference type="Proteomes" id="UP000032180">
    <property type="component" value="Chromosome 5"/>
</dbReference>
<feature type="region of interest" description="Disordered" evidence="1">
    <location>
        <begin position="137"/>
        <end position="159"/>
    </location>
</feature>
<dbReference type="AlphaFoldDB" id="A0A0D9WJY9"/>
<dbReference type="Gramene" id="LPERR05G22070.1">
    <property type="protein sequence ID" value="LPERR05G22070.1"/>
    <property type="gene ID" value="LPERR05G22070"/>
</dbReference>
<evidence type="ECO:0000313" key="2">
    <source>
        <dbReference type="EnsemblPlants" id="LPERR05G22070.1"/>
    </source>
</evidence>
<dbReference type="HOGENOM" id="CLU_1241708_0_0_1"/>